<dbReference type="GO" id="GO:0007062">
    <property type="term" value="P:sister chromatid cohesion"/>
    <property type="evidence" value="ECO:0007669"/>
    <property type="project" value="InterPro"/>
</dbReference>
<dbReference type="AlphaFoldDB" id="A0A0H5R4J0"/>
<dbReference type="GO" id="GO:0008278">
    <property type="term" value="C:cohesin complex"/>
    <property type="evidence" value="ECO:0007669"/>
    <property type="project" value="InterPro"/>
</dbReference>
<dbReference type="InterPro" id="IPR006909">
    <property type="entry name" value="Rad21/Rec8_C_eu"/>
</dbReference>
<organism evidence="6">
    <name type="scientific">Spongospora subterranea</name>
    <dbReference type="NCBI Taxonomy" id="70186"/>
    <lineage>
        <taxon>Eukaryota</taxon>
        <taxon>Sar</taxon>
        <taxon>Rhizaria</taxon>
        <taxon>Endomyxa</taxon>
        <taxon>Phytomyxea</taxon>
        <taxon>Plasmodiophorida</taxon>
        <taxon>Plasmodiophoridae</taxon>
        <taxon>Spongospora</taxon>
    </lineage>
</organism>
<comment type="subcellular location">
    <subcellularLocation>
        <location evidence="1">Nucleus</location>
    </subcellularLocation>
</comment>
<evidence type="ECO:0000256" key="2">
    <source>
        <dbReference type="ARBA" id="ARBA00009870"/>
    </source>
</evidence>
<evidence type="ECO:0000259" key="4">
    <source>
        <dbReference type="Pfam" id="PF04824"/>
    </source>
</evidence>
<dbReference type="PANTHER" id="PTHR12585:SF69">
    <property type="entry name" value="FI11703P"/>
    <property type="match status" value="1"/>
</dbReference>
<accession>A0A0H5R4J0</accession>
<dbReference type="Pfam" id="PF04824">
    <property type="entry name" value="Rad21_Rec8"/>
    <property type="match status" value="1"/>
</dbReference>
<evidence type="ECO:0000259" key="5">
    <source>
        <dbReference type="Pfam" id="PF04825"/>
    </source>
</evidence>
<comment type="similarity">
    <text evidence="2">Belongs to the rad21 family.</text>
</comment>
<evidence type="ECO:0000313" key="6">
    <source>
        <dbReference type="EMBL" id="CRZ08801.1"/>
    </source>
</evidence>
<feature type="domain" description="Rad21/Rec8-like protein C-terminal eukaryotic" evidence="4">
    <location>
        <begin position="516"/>
        <end position="551"/>
    </location>
</feature>
<feature type="domain" description="Rad21/Rec8-like protein N-terminal" evidence="5">
    <location>
        <begin position="1"/>
        <end position="100"/>
    </location>
</feature>
<dbReference type="InterPro" id="IPR006910">
    <property type="entry name" value="Rad21_Rec8_N"/>
</dbReference>
<dbReference type="GO" id="GO:0005634">
    <property type="term" value="C:nucleus"/>
    <property type="evidence" value="ECO:0007669"/>
    <property type="project" value="UniProtKB-SubCell"/>
</dbReference>
<dbReference type="PANTHER" id="PTHR12585">
    <property type="entry name" value="SCC1 / RAD21 FAMILY MEMBER"/>
    <property type="match status" value="1"/>
</dbReference>
<dbReference type="Pfam" id="PF04825">
    <property type="entry name" value="Rad21_Rec8_N"/>
    <property type="match status" value="1"/>
</dbReference>
<sequence>MYFSSELFVKRGPLGNLWLAGTVFHKLSKKIILSSNINELCKSIQSPPVPLALPARAQLFLGVCRIMDKKARYLLIDATEAQSKIQLAVTTSSVNLTSNRVQAKSDAINIICDFDDCALPPIPFDCLNEMADNSGSVPLFLEGIDDENVYLAGHDFVIANEADITLENNGDHDMNFVVPLDQSLMDPLDGGEDDMMFSINGYSSVGGLDEFLETDIGMKDDPSRKPVPSEAASTFALTLQSRKRTRRRAREDMKTEVEIDIIKKELSDTSAIVNPSRSCRTQTLGPLEIRNSKFMLSGMAAEMCHELQMLVEVNMEPAADIGRVEGDCEIDCIDNCHDDNPMPMTASVDDVDGQAYATDRDMSIERVRRNTLASVNEDEVEFGDKFLGYNVGYESPGHESLGSGFNGPHQRRMSVRSIGSIHSGSRRLSSVHQYGDDFLTPDLDLSLSQFDIPEIQVADSGKKFSRRESVDRATEILRDILEENFAIERAGKGDRFAGIDFHKAIQTTVGDKFIISRRDASLSFMQLLVLKTMDMVNIEQKEPYGPIQVSPTNLFSLTFSNSQFASL</sequence>
<dbReference type="SUPFAM" id="SSF46785">
    <property type="entry name" value="Winged helix' DNA-binding domain"/>
    <property type="match status" value="1"/>
</dbReference>
<evidence type="ECO:0008006" key="7">
    <source>
        <dbReference type="Google" id="ProtNLM"/>
    </source>
</evidence>
<name>A0A0H5R4J0_9EUKA</name>
<evidence type="ECO:0000256" key="1">
    <source>
        <dbReference type="ARBA" id="ARBA00004123"/>
    </source>
</evidence>
<proteinExistence type="inferred from homology"/>
<dbReference type="InterPro" id="IPR023093">
    <property type="entry name" value="ScpA-like_C"/>
</dbReference>
<dbReference type="GO" id="GO:0003682">
    <property type="term" value="F:chromatin binding"/>
    <property type="evidence" value="ECO:0007669"/>
    <property type="project" value="TreeGrafter"/>
</dbReference>
<dbReference type="EMBL" id="HACM01008359">
    <property type="protein sequence ID" value="CRZ08801.1"/>
    <property type="molecule type" value="Transcribed_RNA"/>
</dbReference>
<reference evidence="6" key="1">
    <citation type="submission" date="2015-04" db="EMBL/GenBank/DDBJ databases">
        <title>The genome sequence of the plant pathogenic Rhizarian Plasmodiophora brassicae reveals insights in its biotrophic life cycle and the origin of chitin synthesis.</title>
        <authorList>
            <person name="Schwelm A."/>
            <person name="Fogelqvist J."/>
            <person name="Knaust A."/>
            <person name="Julke S."/>
            <person name="Lilja T."/>
            <person name="Dhandapani V."/>
            <person name="Bonilla-Rosso G."/>
            <person name="Karlsson M."/>
            <person name="Shevchenko A."/>
            <person name="Choi S.R."/>
            <person name="Kim H.G."/>
            <person name="Park J.Y."/>
            <person name="Lim Y.P."/>
            <person name="Ludwig-Muller J."/>
            <person name="Dixelius C."/>
        </authorList>
    </citation>
    <scope>NUCLEOTIDE SEQUENCE</scope>
    <source>
        <tissue evidence="6">Potato root galls</tissue>
    </source>
</reference>
<protein>
    <recommendedName>
        <fullName evidence="7">Rad21/Rec8-like protein N-terminal domain-containing protein</fullName>
    </recommendedName>
</protein>
<dbReference type="Gene3D" id="1.10.10.580">
    <property type="entry name" value="Structural maintenance of chromosome 1. Chain E"/>
    <property type="match status" value="1"/>
</dbReference>
<dbReference type="GO" id="GO:1990414">
    <property type="term" value="P:replication-born double-strand break repair via sister chromatid exchange"/>
    <property type="evidence" value="ECO:0007669"/>
    <property type="project" value="TreeGrafter"/>
</dbReference>
<keyword evidence="3" id="KW-0539">Nucleus</keyword>
<dbReference type="InterPro" id="IPR039781">
    <property type="entry name" value="Rad21/Rec8-like"/>
</dbReference>
<dbReference type="InterPro" id="IPR036390">
    <property type="entry name" value="WH_DNA-bd_sf"/>
</dbReference>
<evidence type="ECO:0000256" key="3">
    <source>
        <dbReference type="ARBA" id="ARBA00023242"/>
    </source>
</evidence>